<dbReference type="AlphaFoldDB" id="A0A9W8M4E2"/>
<name>A0A9W8M4E2_9FUNG</name>
<evidence type="ECO:0000313" key="4">
    <source>
        <dbReference type="Proteomes" id="UP001140074"/>
    </source>
</evidence>
<protein>
    <submittedName>
        <fullName evidence="3">Uncharacterized protein</fullName>
    </submittedName>
</protein>
<feature type="compositionally biased region" description="Polar residues" evidence="2">
    <location>
        <begin position="14"/>
        <end position="33"/>
    </location>
</feature>
<evidence type="ECO:0000256" key="1">
    <source>
        <dbReference type="SAM" id="Coils"/>
    </source>
</evidence>
<keyword evidence="4" id="KW-1185">Reference proteome</keyword>
<reference evidence="3" key="1">
    <citation type="submission" date="2022-07" db="EMBL/GenBank/DDBJ databases">
        <title>Phylogenomic reconstructions and comparative analyses of Kickxellomycotina fungi.</title>
        <authorList>
            <person name="Reynolds N.K."/>
            <person name="Stajich J.E."/>
            <person name="Barry K."/>
            <person name="Grigoriev I.V."/>
            <person name="Crous P."/>
            <person name="Smith M.E."/>
        </authorList>
    </citation>
    <scope>NUCLEOTIDE SEQUENCE</scope>
    <source>
        <strain evidence="3">RSA 476</strain>
    </source>
</reference>
<accession>A0A9W8M4E2</accession>
<evidence type="ECO:0000313" key="3">
    <source>
        <dbReference type="EMBL" id="KAJ2860721.1"/>
    </source>
</evidence>
<feature type="compositionally biased region" description="Polar residues" evidence="2">
    <location>
        <begin position="44"/>
        <end position="59"/>
    </location>
</feature>
<comment type="caution">
    <text evidence="3">The sequence shown here is derived from an EMBL/GenBank/DDBJ whole genome shotgun (WGS) entry which is preliminary data.</text>
</comment>
<evidence type="ECO:0000256" key="2">
    <source>
        <dbReference type="SAM" id="MobiDB-lite"/>
    </source>
</evidence>
<organism evidence="3 4">
    <name type="scientific">Coemansia aciculifera</name>
    <dbReference type="NCBI Taxonomy" id="417176"/>
    <lineage>
        <taxon>Eukaryota</taxon>
        <taxon>Fungi</taxon>
        <taxon>Fungi incertae sedis</taxon>
        <taxon>Zoopagomycota</taxon>
        <taxon>Kickxellomycotina</taxon>
        <taxon>Kickxellomycetes</taxon>
        <taxon>Kickxellales</taxon>
        <taxon>Kickxellaceae</taxon>
        <taxon>Coemansia</taxon>
    </lineage>
</organism>
<gene>
    <name evidence="3" type="ORF">GGH94_005349</name>
</gene>
<dbReference type="EMBL" id="JANBUY010000276">
    <property type="protein sequence ID" value="KAJ2860721.1"/>
    <property type="molecule type" value="Genomic_DNA"/>
</dbReference>
<keyword evidence="1" id="KW-0175">Coiled coil</keyword>
<proteinExistence type="predicted"/>
<sequence length="231" mass="25602">MTENRHSALPDSARLTTRTQLTNSFQSQKSATGGVTKKRKGALVQQSSHMLNQAAQTPGTEKDPKKMSKVEIPVSLDIDPFSATEPFTSPLSTMDEMLLAKEVRIGDATSPESRKSAATPSPQLSVAEIAALRARANKVEIENVTLKHALLETKAELEEAEERLREKDDLIKDQEERIEDLINTRVPREDLDDFIAENKSLTEKLTENEGLLDECQRALEEYVAADEARGS</sequence>
<feature type="coiled-coil region" evidence="1">
    <location>
        <begin position="141"/>
        <end position="221"/>
    </location>
</feature>
<dbReference type="Proteomes" id="UP001140074">
    <property type="component" value="Unassembled WGS sequence"/>
</dbReference>
<feature type="region of interest" description="Disordered" evidence="2">
    <location>
        <begin position="1"/>
        <end position="67"/>
    </location>
</feature>